<proteinExistence type="predicted"/>
<sequence length="101" mass="11564">MTKRRNSTSMRGRRLRSGQLEVKQLISVNEEVLAAGQRREHSLSITKPVVDLWKLAINRKVDRFEMVLSHGAGDKIFSKATHIEDKMKVIVDVSFDVFVDL</sequence>
<organism evidence="1 2">
    <name type="scientific">Necator americanus</name>
    <name type="common">Human hookworm</name>
    <dbReference type="NCBI Taxonomy" id="51031"/>
    <lineage>
        <taxon>Eukaryota</taxon>
        <taxon>Metazoa</taxon>
        <taxon>Ecdysozoa</taxon>
        <taxon>Nematoda</taxon>
        <taxon>Chromadorea</taxon>
        <taxon>Rhabditida</taxon>
        <taxon>Rhabditina</taxon>
        <taxon>Rhabditomorpha</taxon>
        <taxon>Strongyloidea</taxon>
        <taxon>Ancylostomatidae</taxon>
        <taxon>Bunostominae</taxon>
        <taxon>Necator</taxon>
    </lineage>
</organism>
<dbReference type="KEGG" id="nai:NECAME_01278"/>
<dbReference type="EMBL" id="KI657456">
    <property type="protein sequence ID" value="ETN87119.1"/>
    <property type="molecule type" value="Genomic_DNA"/>
</dbReference>
<accession>W2TZL3</accession>
<dbReference type="Proteomes" id="UP000053676">
    <property type="component" value="Unassembled WGS sequence"/>
</dbReference>
<evidence type="ECO:0000313" key="1">
    <source>
        <dbReference type="EMBL" id="ETN87119.1"/>
    </source>
</evidence>
<evidence type="ECO:0000313" key="2">
    <source>
        <dbReference type="Proteomes" id="UP000053676"/>
    </source>
</evidence>
<name>W2TZL3_NECAM</name>
<dbReference type="AlphaFoldDB" id="W2TZL3"/>
<reference evidence="2" key="1">
    <citation type="journal article" date="2014" name="Nat. Genet.">
        <title>Genome of the human hookworm Necator americanus.</title>
        <authorList>
            <person name="Tang Y.T."/>
            <person name="Gao X."/>
            <person name="Rosa B.A."/>
            <person name="Abubucker S."/>
            <person name="Hallsworth-Pepin K."/>
            <person name="Martin J."/>
            <person name="Tyagi R."/>
            <person name="Heizer E."/>
            <person name="Zhang X."/>
            <person name="Bhonagiri-Palsikar V."/>
            <person name="Minx P."/>
            <person name="Warren W.C."/>
            <person name="Wang Q."/>
            <person name="Zhan B."/>
            <person name="Hotez P.J."/>
            <person name="Sternberg P.W."/>
            <person name="Dougall A."/>
            <person name="Gaze S.T."/>
            <person name="Mulvenna J."/>
            <person name="Sotillo J."/>
            <person name="Ranganathan S."/>
            <person name="Rabelo E.M."/>
            <person name="Wilson R.K."/>
            <person name="Felgner P.L."/>
            <person name="Bethony J."/>
            <person name="Hawdon J.M."/>
            <person name="Gasser R.B."/>
            <person name="Loukas A."/>
            <person name="Mitreva M."/>
        </authorList>
    </citation>
    <scope>NUCLEOTIDE SEQUENCE [LARGE SCALE GENOMIC DNA]</scope>
</reference>
<keyword evidence="2" id="KW-1185">Reference proteome</keyword>
<gene>
    <name evidence="1" type="ORF">NECAME_01278</name>
</gene>
<protein>
    <submittedName>
        <fullName evidence="1">Uncharacterized protein</fullName>
    </submittedName>
</protein>